<evidence type="ECO:0000313" key="2">
    <source>
        <dbReference type="EMBL" id="TWG85989.1"/>
    </source>
</evidence>
<name>A0A562BM34_9BURK</name>
<gene>
    <name evidence="2" type="ORF">L602_002200000440</name>
</gene>
<evidence type="ECO:0000256" key="1">
    <source>
        <dbReference type="SAM" id="MobiDB-lite"/>
    </source>
</evidence>
<protein>
    <submittedName>
        <fullName evidence="2">Uncharacterized protein</fullName>
    </submittedName>
</protein>
<evidence type="ECO:0000313" key="3">
    <source>
        <dbReference type="Proteomes" id="UP000318141"/>
    </source>
</evidence>
<accession>A0A562BM34</accession>
<keyword evidence="3" id="KW-1185">Reference proteome</keyword>
<sequence length="79" mass="8763">MHVRPLHDRAVVRFPFRSRRAPRTATHTVVTLTRAPDGVAIAAHCTGAPADTWSFGRRRQGTGRRAAPALTARGRPRQR</sequence>
<dbReference type="AlphaFoldDB" id="A0A562BM34"/>
<comment type="caution">
    <text evidence="2">The sequence shown here is derived from an EMBL/GenBank/DDBJ whole genome shotgun (WGS) entry which is preliminary data.</text>
</comment>
<dbReference type="EMBL" id="VLJN01000015">
    <property type="protein sequence ID" value="TWG85989.1"/>
    <property type="molecule type" value="Genomic_DNA"/>
</dbReference>
<dbReference type="Proteomes" id="UP000318141">
    <property type="component" value="Unassembled WGS sequence"/>
</dbReference>
<proteinExistence type="predicted"/>
<organism evidence="2 3">
    <name type="scientific">Cupriavidus gilardii J11</name>
    <dbReference type="NCBI Taxonomy" id="936133"/>
    <lineage>
        <taxon>Bacteria</taxon>
        <taxon>Pseudomonadati</taxon>
        <taxon>Pseudomonadota</taxon>
        <taxon>Betaproteobacteria</taxon>
        <taxon>Burkholderiales</taxon>
        <taxon>Burkholderiaceae</taxon>
        <taxon>Cupriavidus</taxon>
    </lineage>
</organism>
<reference evidence="2 3" key="1">
    <citation type="submission" date="2019-07" db="EMBL/GenBank/DDBJ databases">
        <title>Genome sequencing of lignin-degrading bacterial isolates.</title>
        <authorList>
            <person name="Gladden J."/>
        </authorList>
    </citation>
    <scope>NUCLEOTIDE SEQUENCE [LARGE SCALE GENOMIC DNA]</scope>
    <source>
        <strain evidence="2 3">J11</strain>
    </source>
</reference>
<feature type="region of interest" description="Disordered" evidence="1">
    <location>
        <begin position="49"/>
        <end position="79"/>
    </location>
</feature>